<gene>
    <name evidence="6" type="ORF">SAMN04488505_10792</name>
</gene>
<keyword evidence="7" id="KW-1185">Reference proteome</keyword>
<dbReference type="CDD" id="cd17535">
    <property type="entry name" value="REC_NarL-like"/>
    <property type="match status" value="1"/>
</dbReference>
<keyword evidence="1 3" id="KW-0597">Phosphoprotein</keyword>
<protein>
    <submittedName>
        <fullName evidence="6">Two component transcriptional regulator, LuxR family</fullName>
    </submittedName>
</protein>
<dbReference type="InterPro" id="IPR039420">
    <property type="entry name" value="WalR-like"/>
</dbReference>
<dbReference type="PRINTS" id="PR00038">
    <property type="entry name" value="HTHLUXR"/>
</dbReference>
<dbReference type="Gene3D" id="3.40.50.2300">
    <property type="match status" value="1"/>
</dbReference>
<dbReference type="Pfam" id="PF00072">
    <property type="entry name" value="Response_reg"/>
    <property type="match status" value="1"/>
</dbReference>
<dbReference type="Proteomes" id="UP000198984">
    <property type="component" value="Unassembled WGS sequence"/>
</dbReference>
<dbReference type="PROSITE" id="PS00622">
    <property type="entry name" value="HTH_LUXR_1"/>
    <property type="match status" value="1"/>
</dbReference>
<dbReference type="RefSeq" id="WP_089918026.1">
    <property type="nucleotide sequence ID" value="NZ_FOBB01000007.1"/>
</dbReference>
<dbReference type="CDD" id="cd06170">
    <property type="entry name" value="LuxR_C_like"/>
    <property type="match status" value="1"/>
</dbReference>
<evidence type="ECO:0000256" key="1">
    <source>
        <dbReference type="ARBA" id="ARBA00022553"/>
    </source>
</evidence>
<dbReference type="STRING" id="573321.SAMN04488505_10792"/>
<dbReference type="OrthoDB" id="9797341at2"/>
<keyword evidence="2" id="KW-0238">DNA-binding</keyword>
<reference evidence="6 7" key="1">
    <citation type="submission" date="2016-10" db="EMBL/GenBank/DDBJ databases">
        <authorList>
            <person name="de Groot N.N."/>
        </authorList>
    </citation>
    <scope>NUCLEOTIDE SEQUENCE [LARGE SCALE GENOMIC DNA]</scope>
    <source>
        <strain evidence="6 7">DSM 21039</strain>
    </source>
</reference>
<evidence type="ECO:0000259" key="5">
    <source>
        <dbReference type="PROSITE" id="PS50110"/>
    </source>
</evidence>
<dbReference type="GO" id="GO:0006355">
    <property type="term" value="P:regulation of DNA-templated transcription"/>
    <property type="evidence" value="ECO:0007669"/>
    <property type="project" value="InterPro"/>
</dbReference>
<accession>A0A1H8CFG0</accession>
<dbReference type="InterPro" id="IPR058245">
    <property type="entry name" value="NreC/VraR/RcsB-like_REC"/>
</dbReference>
<dbReference type="InterPro" id="IPR001789">
    <property type="entry name" value="Sig_transdc_resp-reg_receiver"/>
</dbReference>
<feature type="domain" description="Response regulatory" evidence="5">
    <location>
        <begin position="3"/>
        <end position="119"/>
    </location>
</feature>
<dbReference type="Pfam" id="PF00196">
    <property type="entry name" value="GerE"/>
    <property type="match status" value="1"/>
</dbReference>
<dbReference type="InterPro" id="IPR000792">
    <property type="entry name" value="Tscrpt_reg_LuxR_C"/>
</dbReference>
<evidence type="ECO:0000313" key="6">
    <source>
        <dbReference type="EMBL" id="SEM93639.1"/>
    </source>
</evidence>
<dbReference type="SUPFAM" id="SSF52172">
    <property type="entry name" value="CheY-like"/>
    <property type="match status" value="1"/>
</dbReference>
<dbReference type="SUPFAM" id="SSF46894">
    <property type="entry name" value="C-terminal effector domain of the bipartite response regulators"/>
    <property type="match status" value="1"/>
</dbReference>
<feature type="modified residue" description="4-aspartylphosphate" evidence="3">
    <location>
        <position position="54"/>
    </location>
</feature>
<name>A0A1H8CFG0_9BACT</name>
<dbReference type="PROSITE" id="PS50043">
    <property type="entry name" value="HTH_LUXR_2"/>
    <property type="match status" value="1"/>
</dbReference>
<dbReference type="InterPro" id="IPR011006">
    <property type="entry name" value="CheY-like_superfamily"/>
</dbReference>
<dbReference type="InterPro" id="IPR016032">
    <property type="entry name" value="Sig_transdc_resp-reg_C-effctor"/>
</dbReference>
<dbReference type="GO" id="GO:0000160">
    <property type="term" value="P:phosphorelay signal transduction system"/>
    <property type="evidence" value="ECO:0007669"/>
    <property type="project" value="InterPro"/>
</dbReference>
<dbReference type="SMART" id="SM00421">
    <property type="entry name" value="HTH_LUXR"/>
    <property type="match status" value="1"/>
</dbReference>
<dbReference type="PROSITE" id="PS50110">
    <property type="entry name" value="RESPONSE_REGULATORY"/>
    <property type="match status" value="1"/>
</dbReference>
<proteinExistence type="predicted"/>
<dbReference type="PANTHER" id="PTHR43214:SF43">
    <property type="entry name" value="TWO-COMPONENT RESPONSE REGULATOR"/>
    <property type="match status" value="1"/>
</dbReference>
<dbReference type="GO" id="GO:0003677">
    <property type="term" value="F:DNA binding"/>
    <property type="evidence" value="ECO:0007669"/>
    <property type="project" value="UniProtKB-KW"/>
</dbReference>
<dbReference type="SMART" id="SM00448">
    <property type="entry name" value="REC"/>
    <property type="match status" value="1"/>
</dbReference>
<sequence>MIRLYFVDDQPLVLEGLRSLLRSESDIELVGQTRNGQSCLSFLLDHSTDVILMDSILPDISGSDLCATIKARYPGIMVLGLSSFKERKYVSSMMDSGASGYLLKNADKEELLQAIHLVHAGKTYLSSGAAQAIQPAEQPANGQRNPHLTKREKEILLLIAEGYTNPEIAEKLFISATTVDSHRKNLLAKLNARNSAMLVKCAIDNQLLV</sequence>
<evidence type="ECO:0000259" key="4">
    <source>
        <dbReference type="PROSITE" id="PS50043"/>
    </source>
</evidence>
<evidence type="ECO:0000313" key="7">
    <source>
        <dbReference type="Proteomes" id="UP000198984"/>
    </source>
</evidence>
<organism evidence="6 7">
    <name type="scientific">Chitinophaga rupis</name>
    <dbReference type="NCBI Taxonomy" id="573321"/>
    <lineage>
        <taxon>Bacteria</taxon>
        <taxon>Pseudomonadati</taxon>
        <taxon>Bacteroidota</taxon>
        <taxon>Chitinophagia</taxon>
        <taxon>Chitinophagales</taxon>
        <taxon>Chitinophagaceae</taxon>
        <taxon>Chitinophaga</taxon>
    </lineage>
</organism>
<feature type="domain" description="HTH luxR-type" evidence="4">
    <location>
        <begin position="141"/>
        <end position="206"/>
    </location>
</feature>
<dbReference type="AlphaFoldDB" id="A0A1H8CFG0"/>
<dbReference type="EMBL" id="FOBB01000007">
    <property type="protein sequence ID" value="SEM93639.1"/>
    <property type="molecule type" value="Genomic_DNA"/>
</dbReference>
<evidence type="ECO:0000256" key="3">
    <source>
        <dbReference type="PROSITE-ProRule" id="PRU00169"/>
    </source>
</evidence>
<evidence type="ECO:0000256" key="2">
    <source>
        <dbReference type="ARBA" id="ARBA00023125"/>
    </source>
</evidence>
<dbReference type="PANTHER" id="PTHR43214">
    <property type="entry name" value="TWO-COMPONENT RESPONSE REGULATOR"/>
    <property type="match status" value="1"/>
</dbReference>